<proteinExistence type="predicted"/>
<feature type="compositionally biased region" description="Polar residues" evidence="1">
    <location>
        <begin position="1"/>
        <end position="19"/>
    </location>
</feature>
<dbReference type="SMART" id="SM00666">
    <property type="entry name" value="PB1"/>
    <property type="match status" value="1"/>
</dbReference>
<dbReference type="CDD" id="cd06410">
    <property type="entry name" value="PB1_UP2"/>
    <property type="match status" value="1"/>
</dbReference>
<evidence type="ECO:0000313" key="4">
    <source>
        <dbReference type="EMBL" id="RHN56309.1"/>
    </source>
</evidence>
<dbReference type="SUPFAM" id="SSF54277">
    <property type="entry name" value="CAD &amp; PB1 domains"/>
    <property type="match status" value="1"/>
</dbReference>
<organism evidence="3 6">
    <name type="scientific">Medicago truncatula</name>
    <name type="common">Barrel medic</name>
    <name type="synonym">Medicago tribuloides</name>
    <dbReference type="NCBI Taxonomy" id="3880"/>
    <lineage>
        <taxon>Eukaryota</taxon>
        <taxon>Viridiplantae</taxon>
        <taxon>Streptophyta</taxon>
        <taxon>Embryophyta</taxon>
        <taxon>Tracheophyta</taxon>
        <taxon>Spermatophyta</taxon>
        <taxon>Magnoliopsida</taxon>
        <taxon>eudicotyledons</taxon>
        <taxon>Gunneridae</taxon>
        <taxon>Pentapetalae</taxon>
        <taxon>rosids</taxon>
        <taxon>fabids</taxon>
        <taxon>Fabales</taxon>
        <taxon>Fabaceae</taxon>
        <taxon>Papilionoideae</taxon>
        <taxon>50 kb inversion clade</taxon>
        <taxon>NPAAA clade</taxon>
        <taxon>Hologalegina</taxon>
        <taxon>IRL clade</taxon>
        <taxon>Trifolieae</taxon>
        <taxon>Medicago</taxon>
    </lineage>
</organism>
<dbReference type="Proteomes" id="UP000265566">
    <property type="component" value="Chromosome 5"/>
</dbReference>
<dbReference type="HOGENOM" id="CLU_045470_0_0_1"/>
<dbReference type="AlphaFoldDB" id="G7K601"/>
<reference evidence="3 6" key="1">
    <citation type="journal article" date="2011" name="Nature">
        <title>The Medicago genome provides insight into the evolution of rhizobial symbioses.</title>
        <authorList>
            <person name="Young N.D."/>
            <person name="Debelle F."/>
            <person name="Oldroyd G.E."/>
            <person name="Geurts R."/>
            <person name="Cannon S.B."/>
            <person name="Udvardi M.K."/>
            <person name="Benedito V.A."/>
            <person name="Mayer K.F."/>
            <person name="Gouzy J."/>
            <person name="Schoof H."/>
            <person name="Van de Peer Y."/>
            <person name="Proost S."/>
            <person name="Cook D.R."/>
            <person name="Meyers B.C."/>
            <person name="Spannagl M."/>
            <person name="Cheung F."/>
            <person name="De Mita S."/>
            <person name="Krishnakumar V."/>
            <person name="Gundlach H."/>
            <person name="Zhou S."/>
            <person name="Mudge J."/>
            <person name="Bharti A.K."/>
            <person name="Murray J.D."/>
            <person name="Naoumkina M.A."/>
            <person name="Rosen B."/>
            <person name="Silverstein K.A."/>
            <person name="Tang H."/>
            <person name="Rombauts S."/>
            <person name="Zhao P.X."/>
            <person name="Zhou P."/>
            <person name="Barbe V."/>
            <person name="Bardou P."/>
            <person name="Bechner M."/>
            <person name="Bellec A."/>
            <person name="Berger A."/>
            <person name="Berges H."/>
            <person name="Bidwell S."/>
            <person name="Bisseling T."/>
            <person name="Choisne N."/>
            <person name="Couloux A."/>
            <person name="Denny R."/>
            <person name="Deshpande S."/>
            <person name="Dai X."/>
            <person name="Doyle J.J."/>
            <person name="Dudez A.M."/>
            <person name="Farmer A.D."/>
            <person name="Fouteau S."/>
            <person name="Franken C."/>
            <person name="Gibelin C."/>
            <person name="Gish J."/>
            <person name="Goldstein S."/>
            <person name="Gonzalez A.J."/>
            <person name="Green P.J."/>
            <person name="Hallab A."/>
            <person name="Hartog M."/>
            <person name="Hua A."/>
            <person name="Humphray S.J."/>
            <person name="Jeong D.H."/>
            <person name="Jing Y."/>
            <person name="Jocker A."/>
            <person name="Kenton S.M."/>
            <person name="Kim D.J."/>
            <person name="Klee K."/>
            <person name="Lai H."/>
            <person name="Lang C."/>
            <person name="Lin S."/>
            <person name="Macmil S.L."/>
            <person name="Magdelenat G."/>
            <person name="Matthews L."/>
            <person name="McCorrison J."/>
            <person name="Monaghan E.L."/>
            <person name="Mun J.H."/>
            <person name="Najar F.Z."/>
            <person name="Nicholson C."/>
            <person name="Noirot C."/>
            <person name="O'Bleness M."/>
            <person name="Paule C.R."/>
            <person name="Poulain J."/>
            <person name="Prion F."/>
            <person name="Qin B."/>
            <person name="Qu C."/>
            <person name="Retzel E.F."/>
            <person name="Riddle C."/>
            <person name="Sallet E."/>
            <person name="Samain S."/>
            <person name="Samson N."/>
            <person name="Sanders I."/>
            <person name="Saurat O."/>
            <person name="Scarpelli C."/>
            <person name="Schiex T."/>
            <person name="Segurens B."/>
            <person name="Severin A.J."/>
            <person name="Sherrier D.J."/>
            <person name="Shi R."/>
            <person name="Sims S."/>
            <person name="Singer S.R."/>
            <person name="Sinharoy S."/>
            <person name="Sterck L."/>
            <person name="Viollet A."/>
            <person name="Wang B.B."/>
            <person name="Wang K."/>
            <person name="Wang M."/>
            <person name="Wang X."/>
            <person name="Warfsmann J."/>
            <person name="Weissenbach J."/>
            <person name="White D.D."/>
            <person name="White J.D."/>
            <person name="Wiley G.B."/>
            <person name="Wincker P."/>
            <person name="Xing Y."/>
            <person name="Yang L."/>
            <person name="Yao Z."/>
            <person name="Ying F."/>
            <person name="Zhai J."/>
            <person name="Zhou L."/>
            <person name="Zuber A."/>
            <person name="Denarie J."/>
            <person name="Dixon R.A."/>
            <person name="May G.D."/>
            <person name="Schwartz D.C."/>
            <person name="Rogers J."/>
            <person name="Quetier F."/>
            <person name="Town C.D."/>
            <person name="Roe B.A."/>
        </authorList>
    </citation>
    <scope>NUCLEOTIDE SEQUENCE [LARGE SCALE GENOMIC DNA]</scope>
    <source>
        <strain evidence="3">A17</strain>
        <strain evidence="5 6">cv. Jemalong A17</strain>
    </source>
</reference>
<feature type="region of interest" description="Disordered" evidence="1">
    <location>
        <begin position="1"/>
        <end position="21"/>
    </location>
</feature>
<reference evidence="3 6" key="2">
    <citation type="journal article" date="2014" name="BMC Genomics">
        <title>An improved genome release (version Mt4.0) for the model legume Medicago truncatula.</title>
        <authorList>
            <person name="Tang H."/>
            <person name="Krishnakumar V."/>
            <person name="Bidwell S."/>
            <person name="Rosen B."/>
            <person name="Chan A."/>
            <person name="Zhou S."/>
            <person name="Gentzbittel L."/>
            <person name="Childs K.L."/>
            <person name="Yandell M."/>
            <person name="Gundlach H."/>
            <person name="Mayer K.F."/>
            <person name="Schwartz D.C."/>
            <person name="Town C.D."/>
        </authorList>
    </citation>
    <scope>GENOME REANNOTATION</scope>
    <source>
        <strain evidence="5 6">cv. Jemalong A17</strain>
    </source>
</reference>
<name>G7K601_MEDTR</name>
<dbReference type="InterPro" id="IPR053198">
    <property type="entry name" value="Gynoecium_Dev_Regulator"/>
</dbReference>
<dbReference type="KEGG" id="mtr:11433987"/>
<evidence type="ECO:0000256" key="1">
    <source>
        <dbReference type="SAM" id="MobiDB-lite"/>
    </source>
</evidence>
<reference evidence="7" key="4">
    <citation type="journal article" date="2018" name="Nat. Plants">
        <title>Whole-genome landscape of Medicago truncatula symbiotic genes.</title>
        <authorList>
            <person name="Pecrix Y."/>
            <person name="Staton S.E."/>
            <person name="Sallet E."/>
            <person name="Lelandais-Briere C."/>
            <person name="Moreau S."/>
            <person name="Carrere S."/>
            <person name="Blein T."/>
            <person name="Jardinaud M.F."/>
            <person name="Latrasse D."/>
            <person name="Zouine M."/>
            <person name="Zahm M."/>
            <person name="Kreplak J."/>
            <person name="Mayjonade B."/>
            <person name="Satge C."/>
            <person name="Perez M."/>
            <person name="Cauet S."/>
            <person name="Marande W."/>
            <person name="Chantry-Darmon C."/>
            <person name="Lopez-Roques C."/>
            <person name="Bouchez O."/>
            <person name="Berard A."/>
            <person name="Debelle F."/>
            <person name="Munos S."/>
            <person name="Bendahmane A."/>
            <person name="Berges H."/>
            <person name="Niebel A."/>
            <person name="Buitink J."/>
            <person name="Frugier F."/>
            <person name="Benhamed M."/>
            <person name="Crespi M."/>
            <person name="Gouzy J."/>
            <person name="Gamas P."/>
        </authorList>
    </citation>
    <scope>NUCLEOTIDE SEQUENCE [LARGE SCALE GENOMIC DNA]</scope>
    <source>
        <strain evidence="7">cv. Jemalong A17</strain>
    </source>
</reference>
<evidence type="ECO:0000259" key="2">
    <source>
        <dbReference type="SMART" id="SM00666"/>
    </source>
</evidence>
<reference evidence="5" key="3">
    <citation type="submission" date="2015-04" db="UniProtKB">
        <authorList>
            <consortium name="EnsemblPlants"/>
        </authorList>
    </citation>
    <scope>IDENTIFICATION</scope>
    <source>
        <strain evidence="5">cv. Jemalong A17</strain>
    </source>
</reference>
<evidence type="ECO:0000313" key="6">
    <source>
        <dbReference type="Proteomes" id="UP000002051"/>
    </source>
</evidence>
<accession>A0A0C3XMU4</accession>
<reference evidence="4" key="5">
    <citation type="journal article" date="2018" name="Nat. Plants">
        <title>Whole-genome landscape of Medicago truncatula symbiotic genes.</title>
        <authorList>
            <person name="Pecrix Y."/>
            <person name="Gamas P."/>
            <person name="Carrere S."/>
        </authorList>
    </citation>
    <scope>NUCLEOTIDE SEQUENCE</scope>
    <source>
        <tissue evidence="4">Leaves</tissue>
    </source>
</reference>
<dbReference type="PaxDb" id="3880-AES98331"/>
<dbReference type="InterPro" id="IPR000270">
    <property type="entry name" value="PB1_dom"/>
</dbReference>
<dbReference type="PANTHER" id="PTHR31066">
    <property type="entry name" value="OS05G0427100 PROTEIN-RELATED"/>
    <property type="match status" value="1"/>
</dbReference>
<dbReference type="EMBL" id="CM001221">
    <property type="protein sequence ID" value="AES98331.2"/>
    <property type="molecule type" value="Genomic_DNA"/>
</dbReference>
<dbReference type="eggNOG" id="ENOG502QUUM">
    <property type="taxonomic scope" value="Eukaryota"/>
</dbReference>
<dbReference type="Gene3D" id="3.10.20.90">
    <property type="entry name" value="Phosphatidylinositol 3-kinase Catalytic Subunit, Chain A, domain 1"/>
    <property type="match status" value="1"/>
</dbReference>
<accession>G7K601</accession>
<dbReference type="EnsemblPlants" id="AES98331">
    <property type="protein sequence ID" value="AES98331"/>
    <property type="gene ID" value="MTR_5g067160"/>
</dbReference>
<dbReference type="EMBL" id="PSQE01000005">
    <property type="protein sequence ID" value="RHN56309.1"/>
    <property type="molecule type" value="Genomic_DNA"/>
</dbReference>
<dbReference type="Pfam" id="PF00564">
    <property type="entry name" value="PB1"/>
    <property type="match status" value="1"/>
</dbReference>
<dbReference type="PANTHER" id="PTHR31066:SF85">
    <property type="entry name" value="OS02G0809100 PROTEIN"/>
    <property type="match status" value="1"/>
</dbReference>
<dbReference type="Proteomes" id="UP000002051">
    <property type="component" value="Chromosome 5"/>
</dbReference>
<feature type="domain" description="PB1" evidence="2">
    <location>
        <begin position="52"/>
        <end position="146"/>
    </location>
</feature>
<evidence type="ECO:0000313" key="3">
    <source>
        <dbReference type="EMBL" id="AES98331.2"/>
    </source>
</evidence>
<dbReference type="Gramene" id="rna31689">
    <property type="protein sequence ID" value="RHN56309.1"/>
    <property type="gene ID" value="gene31689"/>
</dbReference>
<gene>
    <name evidence="5" type="primary">11433987</name>
    <name evidence="3" type="ordered locus">MTR_5g067160</name>
    <name evidence="4" type="ORF">MtrunA17_Chr5g0428071</name>
</gene>
<sequence>MEHQCFNSHPNSGNSSPTSRELLENDHHHRSFDEPPPSNGPRVKLMIRFGGKIDLRLHDDQNYSYIGGDTKILTVDRSIKFSSLIEKLSSMTFSDLCLKYQQPGGELDSLISVFNDDDLDSMMFEYDCMCRVSPKPARMKVFLFPLPVNNASSDSLDSAFNLAVVEDSKSDGQMFVNMLNSVHRPPPVEDLSPPPPLTMKTSPDYLFGLDDNQAKIPVTEPDFAAKDTECGTETVTEKEIQEIQMVETVNDDEKKVKVNGENDGINGNAEQQVKFDGENGGNNGGVDVSSEENAERVIPLVTSEPSAEDPVQEVQPGSYCSCSVQVPEPVSVQSSFASEMYNVAVAGAGYSMGYVNEPLPVYLIPTPSGLYQAMRPITGPTGQPVYFAYSPIVNNGGGYSHGSYVANRSALPL</sequence>
<evidence type="ECO:0000313" key="7">
    <source>
        <dbReference type="Proteomes" id="UP000265566"/>
    </source>
</evidence>
<evidence type="ECO:0000313" key="5">
    <source>
        <dbReference type="EnsemblPlants" id="AES98331"/>
    </source>
</evidence>
<protein>
    <submittedName>
        <fullName evidence="3">PB1 domain protein</fullName>
    </submittedName>
    <submittedName>
        <fullName evidence="4">Putative PB1 domain-containing protein</fullName>
    </submittedName>
</protein>
<dbReference type="OrthoDB" id="1938580at2759"/>
<keyword evidence="6" id="KW-1185">Reference proteome</keyword>